<dbReference type="CDD" id="cd07033">
    <property type="entry name" value="TPP_PYR_DXS_TK_like"/>
    <property type="match status" value="1"/>
</dbReference>
<evidence type="ECO:0000256" key="9">
    <source>
        <dbReference type="ARBA" id="ARBA00023052"/>
    </source>
</evidence>
<feature type="binding site" evidence="13">
    <location>
        <position position="30"/>
    </location>
    <ligand>
        <name>substrate</name>
    </ligand>
</feature>
<comment type="subunit">
    <text evidence="4">Homodimer.</text>
</comment>
<evidence type="ECO:0000256" key="6">
    <source>
        <dbReference type="ARBA" id="ARBA00022679"/>
    </source>
</evidence>
<sequence>MSQSTAQPLALADAIRVLAMDAVQQANSGHPGAPMGMAEIAQALWLGHLRHNPADPAWANRDRFVLSNGHGSMLIYALLHLSGYDLPIDELKQFRQLHSRTPGHPEVGITPGVETTTGPLGQGLANAVGMALAEALLAAEFNKPGLPIVDHYTYAFTGDGCLMEGISHEACSLAGTLKLSKLVVLYDDNGISIDGHVEHWFGEDTATRFEGYGWNVIREVDGHDVAAVDAAIAQARAQSEKPTLIVCRTIIGKGSPAMAGTHNVHGAPLGAEEVAATRAALGWMAAPFEIPQAVREGWDARKTGAEAQAAWQAAFDAYAAKYPAEAAEFTRRMKGELPADFAAKLQAFIQGTDQKAETVATRKASQFAITALAGLLPELLGGSADLTGSNYTDWKGVAPVRAGEQGIQFGRHINYGVREFGMAAIMNGVALHGGYLPFGGTFLTFSDYSRNALRMAALMKQRVVHVFTHDSIGLGEDGPTHQSIEHAASLRLIPNLSVWRPCDTVETAVAWGAAVSRPASIGMDVHDGGPTALLLSRQNLPFVPRDADTLKAIVRGGYVLRDADDARAVIIATGSEVAIALAAQEQLAGQGIAVRVVSMPSTDVFDRQDADWKRAVLPPGLPRVAVEAGTTALWHKYVGLEGAVVGIDRYGESAPAGALFKFFGLTADKVAEAVKQVL</sequence>
<dbReference type="InterPro" id="IPR005474">
    <property type="entry name" value="Transketolase_N"/>
</dbReference>
<feature type="binding site" evidence="14">
    <location>
        <position position="265"/>
    </location>
    <ligand>
        <name>thiamine diphosphate</name>
        <dbReference type="ChEBI" id="CHEBI:58937"/>
    </ligand>
</feature>
<dbReference type="InterPro" id="IPR005475">
    <property type="entry name" value="Transketolase-like_Pyr-bd"/>
</dbReference>
<dbReference type="GO" id="GO:0009052">
    <property type="term" value="P:pentose-phosphate shunt, non-oxidative branch"/>
    <property type="evidence" value="ECO:0007669"/>
    <property type="project" value="UniProtKB-ARBA"/>
</dbReference>
<name>A9HZP3_BORPD</name>
<keyword evidence="9 14" id="KW-0786">Thiamine pyrophosphate</keyword>
<feature type="binding site" evidence="15">
    <location>
        <position position="191"/>
    </location>
    <ligand>
        <name>Mg(2+)</name>
        <dbReference type="ChEBI" id="CHEBI:18420"/>
    </ligand>
</feature>
<dbReference type="InterPro" id="IPR049557">
    <property type="entry name" value="Transketolase_CS"/>
</dbReference>
<dbReference type="CDD" id="cd02012">
    <property type="entry name" value="TPP_TK"/>
    <property type="match status" value="1"/>
</dbReference>
<evidence type="ECO:0000259" key="17">
    <source>
        <dbReference type="SMART" id="SM00861"/>
    </source>
</evidence>
<evidence type="ECO:0000256" key="11">
    <source>
        <dbReference type="NCBIfam" id="TIGR00232"/>
    </source>
</evidence>
<dbReference type="FunFam" id="3.40.50.970:FF:000004">
    <property type="entry name" value="Transketolase"/>
    <property type="match status" value="1"/>
</dbReference>
<dbReference type="InterPro" id="IPR009014">
    <property type="entry name" value="Transketo_C/PFOR_II"/>
</dbReference>
<evidence type="ECO:0000256" key="15">
    <source>
        <dbReference type="PIRSR" id="PIRSR605478-4"/>
    </source>
</evidence>
<comment type="similarity">
    <text evidence="3">Belongs to the transketolase family.</text>
</comment>
<evidence type="ECO:0000256" key="13">
    <source>
        <dbReference type="PIRSR" id="PIRSR605478-2"/>
    </source>
</evidence>
<dbReference type="NCBIfam" id="TIGR00232">
    <property type="entry name" value="tktlase_bact"/>
    <property type="match status" value="1"/>
</dbReference>
<keyword evidence="7 15" id="KW-0479">Metal-binding</keyword>
<gene>
    <name evidence="18" type="primary">tktA</name>
    <name evidence="18" type="ordered locus">Bpet3624</name>
</gene>
<comment type="catalytic activity">
    <reaction evidence="10">
        <text>D-sedoheptulose 7-phosphate + D-glyceraldehyde 3-phosphate = aldehydo-D-ribose 5-phosphate + D-xylulose 5-phosphate</text>
        <dbReference type="Rhea" id="RHEA:10508"/>
        <dbReference type="ChEBI" id="CHEBI:57483"/>
        <dbReference type="ChEBI" id="CHEBI:57737"/>
        <dbReference type="ChEBI" id="CHEBI:58273"/>
        <dbReference type="ChEBI" id="CHEBI:59776"/>
        <dbReference type="EC" id="2.2.1.1"/>
    </reaction>
</comment>
<evidence type="ECO:0000256" key="10">
    <source>
        <dbReference type="ARBA" id="ARBA00049473"/>
    </source>
</evidence>
<proteinExistence type="inferred from homology"/>
<feature type="binding site" evidence="14">
    <location>
        <position position="189"/>
    </location>
    <ligand>
        <name>thiamine diphosphate</name>
        <dbReference type="ChEBI" id="CHEBI:58937"/>
    </ligand>
</feature>
<protein>
    <recommendedName>
        <fullName evidence="5 11">Transketolase</fullName>
        <ecNumber evidence="5 11">2.2.1.1</ecNumber>
    </recommendedName>
</protein>
<feature type="binding site" evidence="14">
    <location>
        <position position="445"/>
    </location>
    <ligand>
        <name>thiamine diphosphate</name>
        <dbReference type="ChEBI" id="CHEBI:58937"/>
    </ligand>
</feature>
<feature type="domain" description="Transketolase-like pyrimidine-binding" evidence="17">
    <location>
        <begin position="359"/>
        <end position="542"/>
    </location>
</feature>
<dbReference type="Proteomes" id="UP000001225">
    <property type="component" value="Chromosome"/>
</dbReference>
<dbReference type="SMART" id="SM00861">
    <property type="entry name" value="Transket_pyr"/>
    <property type="match status" value="1"/>
</dbReference>
<evidence type="ECO:0000313" key="18">
    <source>
        <dbReference type="EMBL" id="CAP43967.1"/>
    </source>
</evidence>
<dbReference type="STRING" id="94624.Bpet3624"/>
<dbReference type="KEGG" id="bpt:Bpet3624"/>
<feature type="binding site" evidence="15">
    <location>
        <position position="159"/>
    </location>
    <ligand>
        <name>Mg(2+)</name>
        <dbReference type="ChEBI" id="CHEBI:18420"/>
    </ligand>
</feature>
<evidence type="ECO:0000256" key="5">
    <source>
        <dbReference type="ARBA" id="ARBA00013152"/>
    </source>
</evidence>
<feature type="binding site" evidence="13">
    <location>
        <position position="389"/>
    </location>
    <ligand>
        <name>substrate</name>
    </ligand>
</feature>
<dbReference type="InterPro" id="IPR033247">
    <property type="entry name" value="Transketolase_fam"/>
</dbReference>
<dbReference type="PANTHER" id="PTHR43522">
    <property type="entry name" value="TRANSKETOLASE"/>
    <property type="match status" value="1"/>
</dbReference>
<feature type="active site" description="Proton donor" evidence="12">
    <location>
        <position position="419"/>
    </location>
</feature>
<dbReference type="SUPFAM" id="SSF52922">
    <property type="entry name" value="TK C-terminal domain-like"/>
    <property type="match status" value="1"/>
</dbReference>
<feature type="binding site" evidence="13">
    <location>
        <position position="481"/>
    </location>
    <ligand>
        <name>substrate</name>
    </ligand>
</feature>
<evidence type="ECO:0000256" key="14">
    <source>
        <dbReference type="PIRSR" id="PIRSR605478-3"/>
    </source>
</evidence>
<evidence type="ECO:0000256" key="3">
    <source>
        <dbReference type="ARBA" id="ARBA00007131"/>
    </source>
</evidence>
<evidence type="ECO:0000256" key="16">
    <source>
        <dbReference type="PIRSR" id="PIRSR605478-5"/>
    </source>
</evidence>
<feature type="binding site" evidence="13">
    <location>
        <position position="477"/>
    </location>
    <ligand>
        <name>substrate</name>
    </ligand>
</feature>
<dbReference type="Gene3D" id="3.40.50.970">
    <property type="match status" value="2"/>
</dbReference>
<feature type="binding site" evidence="13">
    <location>
        <position position="469"/>
    </location>
    <ligand>
        <name>substrate</name>
    </ligand>
</feature>
<dbReference type="FunFam" id="3.40.50.970:FF:000003">
    <property type="entry name" value="Transketolase"/>
    <property type="match status" value="1"/>
</dbReference>
<reference evidence="18 19" key="1">
    <citation type="journal article" date="2008" name="BMC Genomics">
        <title>The missing link: Bordetella petrii is endowed with both the metabolic versatility of environmental bacteria and virulence traits of pathogenic Bordetellae.</title>
        <authorList>
            <person name="Gross R."/>
            <person name="Guzman C.A."/>
            <person name="Sebaihia M."/>
            <person name="Martins Dos Santos V.A."/>
            <person name="Pieper D.H."/>
            <person name="Koebnik R."/>
            <person name="Lechner M."/>
            <person name="Bartels D."/>
            <person name="Buhrmester J."/>
            <person name="Choudhuri J.V."/>
            <person name="Ebensen T."/>
            <person name="Gaigalat L."/>
            <person name="Herrmann S."/>
            <person name="Khachane A.N."/>
            <person name="Larisch C."/>
            <person name="Link S."/>
            <person name="Linke B."/>
            <person name="Meyer F."/>
            <person name="Mormann S."/>
            <person name="Nakunst D."/>
            <person name="Rueckert C."/>
            <person name="Schneiker-Bekel S."/>
            <person name="Schulze K."/>
            <person name="Vorhoelter F.J."/>
            <person name="Yevsa T."/>
            <person name="Engle J.T."/>
            <person name="Goldman W.E."/>
            <person name="Puehler A."/>
            <person name="Goebel U.B."/>
            <person name="Goesmann A."/>
            <person name="Bloecker H."/>
            <person name="Kaiser O."/>
            <person name="Martinez-Arias R."/>
        </authorList>
    </citation>
    <scope>NUCLEOTIDE SEQUENCE [LARGE SCALE GENOMIC DNA]</scope>
    <source>
        <strain evidence="19">ATCC BAA-461 / DSM 12804 / CCUG 43448 / CIP 107267 / Se-1111R</strain>
    </source>
</reference>
<evidence type="ECO:0000256" key="2">
    <source>
        <dbReference type="ARBA" id="ARBA00001941"/>
    </source>
</evidence>
<dbReference type="InterPro" id="IPR005478">
    <property type="entry name" value="Transketolase_bac-like"/>
</dbReference>
<keyword evidence="19" id="KW-1185">Reference proteome</keyword>
<keyword evidence="8 15" id="KW-0460">Magnesium</keyword>
<keyword evidence="6 18" id="KW-0808">Transferase</keyword>
<dbReference type="AlphaFoldDB" id="A9HZP3"/>
<evidence type="ECO:0000256" key="1">
    <source>
        <dbReference type="ARBA" id="ARBA00001913"/>
    </source>
</evidence>
<dbReference type="SUPFAM" id="SSF52518">
    <property type="entry name" value="Thiamin diphosphate-binding fold (THDP-binding)"/>
    <property type="match status" value="2"/>
</dbReference>
<comment type="cofactor">
    <cofactor evidence="1">
        <name>Ca(2+)</name>
        <dbReference type="ChEBI" id="CHEBI:29108"/>
    </cofactor>
</comment>
<feature type="binding site" evidence="14">
    <location>
        <position position="160"/>
    </location>
    <ligand>
        <name>thiamine diphosphate</name>
        <dbReference type="ChEBI" id="CHEBI:58937"/>
    </ligand>
</feature>
<dbReference type="GO" id="GO:0046872">
    <property type="term" value="F:metal ion binding"/>
    <property type="evidence" value="ECO:0007669"/>
    <property type="project" value="UniProtKB-KW"/>
</dbReference>
<dbReference type="PROSITE" id="PS00801">
    <property type="entry name" value="TRANSKETOLASE_1"/>
    <property type="match status" value="1"/>
</dbReference>
<feature type="binding site" evidence="13">
    <location>
        <position position="362"/>
    </location>
    <ligand>
        <name>substrate</name>
    </ligand>
</feature>
<dbReference type="GO" id="GO:0004802">
    <property type="term" value="F:transketolase activity"/>
    <property type="evidence" value="ECO:0007669"/>
    <property type="project" value="UniProtKB-UniRule"/>
</dbReference>
<organism evidence="18 19">
    <name type="scientific">Bordetella petrii (strain ATCC BAA-461 / DSM 12804 / CCUG 43448 / CIP 107267 / Se-1111R)</name>
    <dbReference type="NCBI Taxonomy" id="340100"/>
    <lineage>
        <taxon>Bacteria</taxon>
        <taxon>Pseudomonadati</taxon>
        <taxon>Pseudomonadota</taxon>
        <taxon>Betaproteobacteria</taxon>
        <taxon>Burkholderiales</taxon>
        <taxon>Alcaligenaceae</taxon>
        <taxon>Bordetella</taxon>
    </lineage>
</organism>
<comment type="cofactor">
    <cofactor evidence="2">
        <name>Co(2+)</name>
        <dbReference type="ChEBI" id="CHEBI:48828"/>
    </cofactor>
</comment>
<dbReference type="Pfam" id="PF00456">
    <property type="entry name" value="Transketolase_N"/>
    <property type="match status" value="1"/>
</dbReference>
<feature type="site" description="Important for catalytic activity" evidence="16">
    <location>
        <position position="30"/>
    </location>
</feature>
<feature type="binding site" evidence="13">
    <location>
        <position position="537"/>
    </location>
    <ligand>
        <name>substrate</name>
    </ligand>
</feature>
<comment type="cofactor">
    <cofactor evidence="14">
        <name>thiamine diphosphate</name>
        <dbReference type="ChEBI" id="CHEBI:58937"/>
    </cofactor>
    <text evidence="14">Binds 1 thiamine pyrophosphate per subunit. During the reaction, the substrate forms a covalent intermediate with the cofactor.</text>
</comment>
<dbReference type="InterPro" id="IPR055152">
    <property type="entry name" value="Transketolase-like_C_2"/>
</dbReference>
<accession>A9HZP3</accession>
<evidence type="ECO:0000256" key="4">
    <source>
        <dbReference type="ARBA" id="ARBA00011738"/>
    </source>
</evidence>
<dbReference type="GO" id="GO:0005829">
    <property type="term" value="C:cytosol"/>
    <property type="evidence" value="ECO:0007669"/>
    <property type="project" value="TreeGrafter"/>
</dbReference>
<evidence type="ECO:0000256" key="7">
    <source>
        <dbReference type="ARBA" id="ARBA00022723"/>
    </source>
</evidence>
<dbReference type="FunFam" id="3.40.50.920:FF:000003">
    <property type="entry name" value="Transketolase"/>
    <property type="match status" value="1"/>
</dbReference>
<dbReference type="EMBL" id="AM902716">
    <property type="protein sequence ID" value="CAP43967.1"/>
    <property type="molecule type" value="Genomic_DNA"/>
</dbReference>
<feature type="binding site" evidence="15">
    <location>
        <position position="189"/>
    </location>
    <ligand>
        <name>Mg(2+)</name>
        <dbReference type="ChEBI" id="CHEBI:18420"/>
    </ligand>
</feature>
<dbReference type="PANTHER" id="PTHR43522:SF2">
    <property type="entry name" value="TRANSKETOLASE 1-RELATED"/>
    <property type="match status" value="1"/>
</dbReference>
<dbReference type="InterPro" id="IPR029061">
    <property type="entry name" value="THDP-binding"/>
</dbReference>
<evidence type="ECO:0000256" key="12">
    <source>
        <dbReference type="PIRSR" id="PIRSR605478-1"/>
    </source>
</evidence>
<evidence type="ECO:0000313" key="19">
    <source>
        <dbReference type="Proteomes" id="UP000001225"/>
    </source>
</evidence>
<evidence type="ECO:0000256" key="8">
    <source>
        <dbReference type="ARBA" id="ARBA00022842"/>
    </source>
</evidence>
<dbReference type="EC" id="2.2.1.1" evidence="5 11"/>
<dbReference type="Gene3D" id="3.40.50.920">
    <property type="match status" value="1"/>
</dbReference>
<feature type="binding site" evidence="14">
    <location>
        <begin position="118"/>
        <end position="120"/>
    </location>
    <ligand>
        <name>thiamine diphosphate</name>
        <dbReference type="ChEBI" id="CHEBI:58937"/>
    </ligand>
</feature>
<feature type="binding site" evidence="14">
    <location>
        <position position="70"/>
    </location>
    <ligand>
        <name>thiamine diphosphate</name>
        <dbReference type="ChEBI" id="CHEBI:58937"/>
    </ligand>
</feature>
<dbReference type="Pfam" id="PF02779">
    <property type="entry name" value="Transket_pyr"/>
    <property type="match status" value="1"/>
</dbReference>
<dbReference type="Pfam" id="PF22613">
    <property type="entry name" value="Transketolase_C_1"/>
    <property type="match status" value="1"/>
</dbReference>
<feature type="site" description="Important for catalytic activity" evidence="16">
    <location>
        <position position="265"/>
    </location>
</feature>
<dbReference type="eggNOG" id="COG0021">
    <property type="taxonomic scope" value="Bacteria"/>
</dbReference>
<feature type="binding site" evidence="13">
    <location>
        <position position="265"/>
    </location>
    <ligand>
        <name>substrate</name>
    </ligand>
</feature>
<comment type="cofactor">
    <cofactor evidence="15">
        <name>Mg(2+)</name>
        <dbReference type="ChEBI" id="CHEBI:18420"/>
    </cofactor>
    <text evidence="15">Binds 1 Mg(2+) ion per subunit. Can also utilize other divalent metal cations, such as Ca(2+), Mn(2+) and Co(2+).</text>
</comment>